<dbReference type="OrthoDB" id="10266426at2759"/>
<dbReference type="Gene3D" id="1.50.40.10">
    <property type="entry name" value="Mitochondrial carrier domain"/>
    <property type="match status" value="1"/>
</dbReference>
<keyword evidence="3 10" id="KW-0813">Transport</keyword>
<feature type="transmembrane region" description="Helical" evidence="11">
    <location>
        <begin position="148"/>
        <end position="168"/>
    </location>
</feature>
<evidence type="ECO:0000256" key="1">
    <source>
        <dbReference type="ARBA" id="ARBA00004585"/>
    </source>
</evidence>
<dbReference type="PANTHER" id="PTHR45939:SF5">
    <property type="entry name" value="PEROXISOMAL MEMBRANE PROTEIN PMP34"/>
    <property type="match status" value="1"/>
</dbReference>
<feature type="repeat" description="Solcar" evidence="9">
    <location>
        <begin position="142"/>
        <end position="231"/>
    </location>
</feature>
<evidence type="ECO:0000256" key="3">
    <source>
        <dbReference type="ARBA" id="ARBA00022448"/>
    </source>
</evidence>
<comment type="similarity">
    <text evidence="2 10">Belongs to the mitochondrial carrier (TC 2.A.29) family.</text>
</comment>
<evidence type="ECO:0000256" key="8">
    <source>
        <dbReference type="ARBA" id="ARBA00023140"/>
    </source>
</evidence>
<feature type="transmembrane region" description="Helical" evidence="11">
    <location>
        <begin position="238"/>
        <end position="260"/>
    </location>
</feature>
<evidence type="ECO:0000313" key="12">
    <source>
        <dbReference type="EMBL" id="CAH0385108.1"/>
    </source>
</evidence>
<dbReference type="EMBL" id="OU963863">
    <property type="protein sequence ID" value="CAH0385108.1"/>
    <property type="molecule type" value="Genomic_DNA"/>
</dbReference>
<keyword evidence="7 9" id="KW-0472">Membrane</keyword>
<evidence type="ECO:0000313" key="13">
    <source>
        <dbReference type="Proteomes" id="UP001152759"/>
    </source>
</evidence>
<evidence type="ECO:0000256" key="5">
    <source>
        <dbReference type="ARBA" id="ARBA00022737"/>
    </source>
</evidence>
<evidence type="ECO:0000256" key="2">
    <source>
        <dbReference type="ARBA" id="ARBA00006375"/>
    </source>
</evidence>
<evidence type="ECO:0000256" key="4">
    <source>
        <dbReference type="ARBA" id="ARBA00022692"/>
    </source>
</evidence>
<keyword evidence="5" id="KW-0677">Repeat</keyword>
<feature type="transmembrane region" description="Helical" evidence="11">
    <location>
        <begin position="54"/>
        <end position="74"/>
    </location>
</feature>
<feature type="transmembrane region" description="Helical" evidence="11">
    <location>
        <begin position="16"/>
        <end position="34"/>
    </location>
</feature>
<evidence type="ECO:0008006" key="14">
    <source>
        <dbReference type="Google" id="ProtNLM"/>
    </source>
</evidence>
<feature type="repeat" description="Solcar" evidence="9">
    <location>
        <begin position="51"/>
        <end position="138"/>
    </location>
</feature>
<name>A0A9P0A6A2_BEMTA</name>
<dbReference type="KEGG" id="btab:109037636"/>
<evidence type="ECO:0000256" key="7">
    <source>
        <dbReference type="ARBA" id="ARBA00023136"/>
    </source>
</evidence>
<dbReference type="GO" id="GO:0015217">
    <property type="term" value="F:ADP transmembrane transporter activity"/>
    <property type="evidence" value="ECO:0007669"/>
    <property type="project" value="TreeGrafter"/>
</dbReference>
<dbReference type="Proteomes" id="UP001152759">
    <property type="component" value="Chromosome 2"/>
</dbReference>
<evidence type="ECO:0000256" key="6">
    <source>
        <dbReference type="ARBA" id="ARBA00022989"/>
    </source>
</evidence>
<dbReference type="GO" id="GO:0051724">
    <property type="term" value="F:NAD transmembrane transporter activity"/>
    <property type="evidence" value="ECO:0007669"/>
    <property type="project" value="TreeGrafter"/>
</dbReference>
<evidence type="ECO:0000256" key="10">
    <source>
        <dbReference type="RuleBase" id="RU000488"/>
    </source>
</evidence>
<dbReference type="Pfam" id="PF00153">
    <property type="entry name" value="Mito_carr"/>
    <property type="match status" value="3"/>
</dbReference>
<dbReference type="InterPro" id="IPR052217">
    <property type="entry name" value="Mito/Peroxisomal_Carrier"/>
</dbReference>
<dbReference type="InterPro" id="IPR018108">
    <property type="entry name" value="MCP_transmembrane"/>
</dbReference>
<dbReference type="PROSITE" id="PS50920">
    <property type="entry name" value="SOLCAR"/>
    <property type="match status" value="3"/>
</dbReference>
<dbReference type="GO" id="GO:0044610">
    <property type="term" value="F:FMN transmembrane transporter activity"/>
    <property type="evidence" value="ECO:0007669"/>
    <property type="project" value="TreeGrafter"/>
</dbReference>
<keyword evidence="13" id="KW-1185">Reference proteome</keyword>
<reference evidence="12" key="1">
    <citation type="submission" date="2021-12" db="EMBL/GenBank/DDBJ databases">
        <authorList>
            <person name="King R."/>
        </authorList>
    </citation>
    <scope>NUCLEOTIDE SEQUENCE</scope>
</reference>
<dbReference type="GO" id="GO:0015230">
    <property type="term" value="F:FAD transmembrane transporter activity"/>
    <property type="evidence" value="ECO:0007669"/>
    <property type="project" value="TreeGrafter"/>
</dbReference>
<keyword evidence="6 11" id="KW-1133">Transmembrane helix</keyword>
<dbReference type="GO" id="GO:0080122">
    <property type="term" value="F:AMP transmembrane transporter activity"/>
    <property type="evidence" value="ECO:0007669"/>
    <property type="project" value="TreeGrafter"/>
</dbReference>
<sequence length="337" mass="37888">MSQGILLELLQISRKLLIDSVSAFGLLLLDFIIWPTPLRNIMTQREGLFSYTTLTHAIAGATGGVLATMMFYPLETVKSRLQIEENQRRDNQNSFKIMIELAEEEGVSTLYRGMLPVVQSVCVSSFVYYYTFHGLKTFVKSPSVSKDLILGIVAGSINVLTTTPFWVVNTRLKMKGLRSFEPLRYSSLLGGLKRIYLDEGLGALWRGTGPSLLLTCNPAVQFAIYETLKREIGSNLSAIHYFFLGAFSKCVATILTYPLIFIQNLQRHGHKYKNLKANANALELILYITRTLGIQGLYKGLEAKLLQSVLMAAFVFVTYEKVKQMVHRVLLPTKLVK</sequence>
<accession>A0A9P0A6A2</accession>
<dbReference type="InterPro" id="IPR023395">
    <property type="entry name" value="MCP_dom_sf"/>
</dbReference>
<gene>
    <name evidence="12" type="ORF">BEMITA_LOCUS4365</name>
</gene>
<organism evidence="12 13">
    <name type="scientific">Bemisia tabaci</name>
    <name type="common">Sweetpotato whitefly</name>
    <name type="synonym">Aleurodes tabaci</name>
    <dbReference type="NCBI Taxonomy" id="7038"/>
    <lineage>
        <taxon>Eukaryota</taxon>
        <taxon>Metazoa</taxon>
        <taxon>Ecdysozoa</taxon>
        <taxon>Arthropoda</taxon>
        <taxon>Hexapoda</taxon>
        <taxon>Insecta</taxon>
        <taxon>Pterygota</taxon>
        <taxon>Neoptera</taxon>
        <taxon>Paraneoptera</taxon>
        <taxon>Hemiptera</taxon>
        <taxon>Sternorrhyncha</taxon>
        <taxon>Aleyrodoidea</taxon>
        <taxon>Aleyrodidae</taxon>
        <taxon>Aleyrodinae</taxon>
        <taxon>Bemisia</taxon>
    </lineage>
</organism>
<keyword evidence="4 9" id="KW-0812">Transmembrane</keyword>
<protein>
    <recommendedName>
        <fullName evidence="14">Peroxisomal membrane protein PMP34</fullName>
    </recommendedName>
</protein>
<dbReference type="GO" id="GO:0015228">
    <property type="term" value="F:coenzyme A transmembrane transporter activity"/>
    <property type="evidence" value="ECO:0007669"/>
    <property type="project" value="TreeGrafter"/>
</dbReference>
<keyword evidence="8" id="KW-0576">Peroxisome</keyword>
<feature type="repeat" description="Solcar" evidence="9">
    <location>
        <begin position="236"/>
        <end position="325"/>
    </location>
</feature>
<evidence type="ECO:0000256" key="9">
    <source>
        <dbReference type="PROSITE-ProRule" id="PRU00282"/>
    </source>
</evidence>
<proteinExistence type="inferred from homology"/>
<dbReference type="PANTHER" id="PTHR45939">
    <property type="entry name" value="PEROXISOMAL MEMBRANE PROTEIN PMP34-RELATED"/>
    <property type="match status" value="1"/>
</dbReference>
<dbReference type="SUPFAM" id="SSF103506">
    <property type="entry name" value="Mitochondrial carrier"/>
    <property type="match status" value="1"/>
</dbReference>
<dbReference type="GO" id="GO:0005778">
    <property type="term" value="C:peroxisomal membrane"/>
    <property type="evidence" value="ECO:0007669"/>
    <property type="project" value="UniProtKB-SubCell"/>
</dbReference>
<dbReference type="GO" id="GO:0005347">
    <property type="term" value="F:ATP transmembrane transporter activity"/>
    <property type="evidence" value="ECO:0007669"/>
    <property type="project" value="TreeGrafter"/>
</dbReference>
<dbReference type="AlphaFoldDB" id="A0A9P0A6A2"/>
<evidence type="ECO:0000256" key="11">
    <source>
        <dbReference type="SAM" id="Phobius"/>
    </source>
</evidence>
<comment type="subcellular location">
    <subcellularLocation>
        <location evidence="1">Peroxisome membrane</location>
        <topology evidence="1">Multi-pass membrane protein</topology>
    </subcellularLocation>
</comment>